<sequence length="351" mass="43392">MQIYAHVNGLRSIGFRCKFKQYICKSIYNKYQNKIVKIIFQNLQQQYELEFIEQEDKNIFVDWFLFITLFCTVLLIIMTYFTYISKNEFLISTKSQGPQTTIFNTGEWKTMILEMFIYTIIPLPLTKSIKIDFYIEFYQVSTYYQLNEILTFIMLLRVIIMVKQFFKLHDGVVKSQQNMQYVCYRNEQFVYNKSFNEKITFKNIFILLYFFSIYIQFWGQGMRKTYSQKQRSINLSRLQLFYYSYVDGFDYYSFSGVWRQISSYQFGEVYSYFGYYFRNFYAFNISQQSNKYINYEQFRKKICKYIKEITYKIKCERNRRKACFFNRFVQNQNQKRRKYQYFLNKTIKKKY</sequence>
<evidence type="ECO:0000313" key="2">
    <source>
        <dbReference type="EMBL" id="EGR27469.1"/>
    </source>
</evidence>
<dbReference type="RefSeq" id="XP_004024379.1">
    <property type="nucleotide sequence ID" value="XM_004024330.1"/>
</dbReference>
<keyword evidence="3" id="KW-1185">Reference proteome</keyword>
<keyword evidence="1" id="KW-1133">Transmembrane helix</keyword>
<organism evidence="2 3">
    <name type="scientific">Ichthyophthirius multifiliis</name>
    <name type="common">White spot disease agent</name>
    <name type="synonym">Ich</name>
    <dbReference type="NCBI Taxonomy" id="5932"/>
    <lineage>
        <taxon>Eukaryota</taxon>
        <taxon>Sar</taxon>
        <taxon>Alveolata</taxon>
        <taxon>Ciliophora</taxon>
        <taxon>Intramacronucleata</taxon>
        <taxon>Oligohymenophorea</taxon>
        <taxon>Hymenostomatida</taxon>
        <taxon>Ophryoglenina</taxon>
        <taxon>Ichthyophthirius</taxon>
    </lineage>
</organism>
<keyword evidence="1" id="KW-0472">Membrane</keyword>
<feature type="transmembrane region" description="Helical" evidence="1">
    <location>
        <begin position="199"/>
        <end position="219"/>
    </location>
</feature>
<dbReference type="Proteomes" id="UP000008983">
    <property type="component" value="Unassembled WGS sequence"/>
</dbReference>
<dbReference type="InParanoid" id="G0R4Y5"/>
<evidence type="ECO:0008006" key="4">
    <source>
        <dbReference type="Google" id="ProtNLM"/>
    </source>
</evidence>
<proteinExistence type="predicted"/>
<feature type="transmembrane region" description="Helical" evidence="1">
    <location>
        <begin position="63"/>
        <end position="84"/>
    </location>
</feature>
<evidence type="ECO:0000256" key="1">
    <source>
        <dbReference type="SAM" id="Phobius"/>
    </source>
</evidence>
<gene>
    <name evidence="2" type="ORF">IMG5_195500</name>
</gene>
<feature type="transmembrane region" description="Helical" evidence="1">
    <location>
        <begin position="149"/>
        <end position="166"/>
    </location>
</feature>
<evidence type="ECO:0000313" key="3">
    <source>
        <dbReference type="Proteomes" id="UP000008983"/>
    </source>
</evidence>
<reference evidence="2 3" key="1">
    <citation type="submission" date="2011-07" db="EMBL/GenBank/DDBJ databases">
        <authorList>
            <person name="Coyne R."/>
            <person name="Brami D."/>
            <person name="Johnson J."/>
            <person name="Hostetler J."/>
            <person name="Hannick L."/>
            <person name="Clark T."/>
            <person name="Cassidy-Hanley D."/>
            <person name="Inman J."/>
        </authorList>
    </citation>
    <scope>NUCLEOTIDE SEQUENCE [LARGE SCALE GENOMIC DNA]</scope>
    <source>
        <strain evidence="2 3">G5</strain>
    </source>
</reference>
<dbReference type="AlphaFoldDB" id="G0R4Y5"/>
<dbReference type="GeneID" id="14903532"/>
<accession>G0R4Y5</accession>
<dbReference type="EMBL" id="GL984358">
    <property type="protein sequence ID" value="EGR27469.1"/>
    <property type="molecule type" value="Genomic_DNA"/>
</dbReference>
<dbReference type="STRING" id="857967.G0R4Y5"/>
<protein>
    <recommendedName>
        <fullName evidence="4">Transmembrane protein</fullName>
    </recommendedName>
</protein>
<keyword evidence="1" id="KW-0812">Transmembrane</keyword>
<name>G0R4Y5_ICHMU</name>